<organism evidence="1 2">
    <name type="scientific">Petralouisia muris</name>
    <dbReference type="NCBI Taxonomy" id="3032872"/>
    <lineage>
        <taxon>Bacteria</taxon>
        <taxon>Bacillati</taxon>
        <taxon>Bacillota</taxon>
        <taxon>Clostridia</taxon>
        <taxon>Lachnospirales</taxon>
        <taxon>Lachnospiraceae</taxon>
        <taxon>Petralouisia</taxon>
    </lineage>
</organism>
<accession>A0AC61RXP9</accession>
<dbReference type="Proteomes" id="UP000304953">
    <property type="component" value="Unassembled WGS sequence"/>
</dbReference>
<keyword evidence="2" id="KW-1185">Reference proteome</keyword>
<evidence type="ECO:0000313" key="1">
    <source>
        <dbReference type="EMBL" id="TGY96461.1"/>
    </source>
</evidence>
<gene>
    <name evidence="1" type="ORF">E5329_09715</name>
</gene>
<name>A0AC61RXP9_9FIRM</name>
<sequence length="192" mass="22765">MGTTQPIRKKEELKQFMDYYRNTRPNARNYVLITFGLHTALRISDILNLSWRDVYDFEKSRFRNHIFVREDKTGKENIVALNTHLKDSLELYKRLRNPSSKDYIFTKTTNFSRPLSRSQAFRIIKKAAIETLHDPHISCHSLRKTFGYHAWKQGVPPALLMEIYNHSSYAITKRYLGIAQDERDSIFMDIDF</sequence>
<dbReference type="EMBL" id="SRYA01000016">
    <property type="protein sequence ID" value="TGY96461.1"/>
    <property type="molecule type" value="Genomic_DNA"/>
</dbReference>
<comment type="caution">
    <text evidence="1">The sequence shown here is derived from an EMBL/GenBank/DDBJ whole genome shotgun (WGS) entry which is preliminary data.</text>
</comment>
<reference evidence="1" key="1">
    <citation type="submission" date="2019-04" db="EMBL/GenBank/DDBJ databases">
        <title>Microbes associate with the intestines of laboratory mice.</title>
        <authorList>
            <person name="Navarre W."/>
            <person name="Wong E."/>
            <person name="Huang K."/>
            <person name="Tropini C."/>
            <person name="Ng K."/>
            <person name="Yu B."/>
        </authorList>
    </citation>
    <scope>NUCLEOTIDE SEQUENCE</scope>
    <source>
        <strain evidence="1">NM01_1-7b</strain>
    </source>
</reference>
<protein>
    <submittedName>
        <fullName evidence="1">Integrase</fullName>
    </submittedName>
</protein>
<evidence type="ECO:0000313" key="2">
    <source>
        <dbReference type="Proteomes" id="UP000304953"/>
    </source>
</evidence>
<proteinExistence type="predicted"/>